<keyword evidence="2" id="KW-0732">Signal</keyword>
<dbReference type="EMBL" id="AJWK01034803">
    <property type="status" value="NOT_ANNOTATED_CDS"/>
    <property type="molecule type" value="Genomic_DNA"/>
</dbReference>
<sequence length="369" mass="42475">MKLFLVIAIFTVVFWGQTVARPSSFEIEKHHVVDISRNFNITAMNSTAKIDETRRILKEIDRINQSLGYTKKNLARSDAQRLGDSLFFPKTPFSPPGLRRDTKSSPIVEVVAARKAEEHSPGHRVKWKGQDSRKKELRQSRSEGIKFLVIPIDPSLLTITSNSRRIIEFFPHYSARSARVSKKWNKKSPKSQKKAEYEKNEAIKLKQNNLFDVLIDEMVDDDEDDEDYDVPKEKENSSSLPLISNDQYINDLYKDIWIKPYKKRELEEKKEEKEEKEEKVNEDDKEVKFPTLITTKKPKPHTTKPPKPNKPKTTTKKPPAKKPTPTTSTEVPNPEDLKSPFGALFRPASEQLKDNGGGIIIQRLKVRKG</sequence>
<dbReference type="VEuPathDB" id="VectorBase:LLONM1_000802"/>
<dbReference type="VEuPathDB" id="VectorBase:LLOJ009934"/>
<feature type="compositionally biased region" description="Basic and acidic residues" evidence="1">
    <location>
        <begin position="267"/>
        <end position="279"/>
    </location>
</feature>
<proteinExistence type="predicted"/>
<dbReference type="Proteomes" id="UP000092461">
    <property type="component" value="Unassembled WGS sequence"/>
</dbReference>
<dbReference type="EMBL" id="GITU01003882">
    <property type="protein sequence ID" value="MBC1172585.1"/>
    <property type="molecule type" value="Transcribed_RNA"/>
</dbReference>
<reference evidence="3" key="2">
    <citation type="journal article" date="2020" name="BMC">
        <title>Leishmania infection induces a limited differential gene expression in the sand fly midgut.</title>
        <authorList>
            <person name="Coutinho-Abreu I.V."/>
            <person name="Serafim T.D."/>
            <person name="Meneses C."/>
            <person name="Kamhawi S."/>
            <person name="Oliveira F."/>
            <person name="Valenzuela J.G."/>
        </authorList>
    </citation>
    <scope>NUCLEOTIDE SEQUENCE</scope>
    <source>
        <strain evidence="3">Jacobina</strain>
        <tissue evidence="3">Midgut</tissue>
    </source>
</reference>
<reference evidence="4" key="3">
    <citation type="submission" date="2020-05" db="UniProtKB">
        <authorList>
            <consortium name="EnsemblMetazoa"/>
        </authorList>
    </citation>
    <scope>IDENTIFICATION</scope>
    <source>
        <strain evidence="4">Jacobina</strain>
    </source>
</reference>
<protein>
    <submittedName>
        <fullName evidence="3">Putative conserved secreted protein</fullName>
    </submittedName>
</protein>
<feature type="region of interest" description="Disordered" evidence="1">
    <location>
        <begin position="223"/>
        <end position="242"/>
    </location>
</feature>
<evidence type="ECO:0000313" key="4">
    <source>
        <dbReference type="EnsemblMetazoa" id="LLOJ009934-PA"/>
    </source>
</evidence>
<evidence type="ECO:0000313" key="3">
    <source>
        <dbReference type="EMBL" id="MBC1172585.1"/>
    </source>
</evidence>
<reference evidence="5" key="1">
    <citation type="submission" date="2012-05" db="EMBL/GenBank/DDBJ databases">
        <title>Whole Genome Assembly of Lutzomyia longipalpis.</title>
        <authorList>
            <person name="Richards S."/>
            <person name="Qu C."/>
            <person name="Dillon R."/>
            <person name="Worley K."/>
            <person name="Scherer S."/>
            <person name="Batterton M."/>
            <person name="Taylor A."/>
            <person name="Hawes A."/>
            <person name="Hernandez B."/>
            <person name="Kovar C."/>
            <person name="Mandapat C."/>
            <person name="Pham C."/>
            <person name="Qu C."/>
            <person name="Jing C."/>
            <person name="Bess C."/>
            <person name="Bandaranaike D."/>
            <person name="Ngo D."/>
            <person name="Ongeri F."/>
            <person name="Arias F."/>
            <person name="Lara F."/>
            <person name="Weissenberger G."/>
            <person name="Kamau G."/>
            <person name="Han H."/>
            <person name="Shen H."/>
            <person name="Dinh H."/>
            <person name="Khalil I."/>
            <person name="Jones J."/>
            <person name="Shafer J."/>
            <person name="Jayaseelan J."/>
            <person name="Quiroz J."/>
            <person name="Blankenburg K."/>
            <person name="Nguyen L."/>
            <person name="Jackson L."/>
            <person name="Francisco L."/>
            <person name="Tang L.-Y."/>
            <person name="Pu L.-L."/>
            <person name="Perales L."/>
            <person name="Lorensuhewa L."/>
            <person name="Munidasa M."/>
            <person name="Coyle M."/>
            <person name="Taylor M."/>
            <person name="Puazo M."/>
            <person name="Firestine M."/>
            <person name="Scheel M."/>
            <person name="Javaid M."/>
            <person name="Wang M."/>
            <person name="Li M."/>
            <person name="Tabassum N."/>
            <person name="Saada N."/>
            <person name="Osuji N."/>
            <person name="Aqrawi P."/>
            <person name="Fu Q."/>
            <person name="Thornton R."/>
            <person name="Raj R."/>
            <person name="Goodspeed R."/>
            <person name="Mata R."/>
            <person name="Najjar R."/>
            <person name="Gubbala S."/>
            <person name="Lee S."/>
            <person name="Denson S."/>
            <person name="Patil S."/>
            <person name="Macmil S."/>
            <person name="Qi S."/>
            <person name="Matskevitch T."/>
            <person name="Palculict T."/>
            <person name="Mathew T."/>
            <person name="Vee V."/>
            <person name="Velamala V."/>
            <person name="Korchina V."/>
            <person name="Cai W."/>
            <person name="Liu W."/>
            <person name="Dai W."/>
            <person name="Zou X."/>
            <person name="Zhu Y."/>
            <person name="Zhang Y."/>
            <person name="Wu Y.-Q."/>
            <person name="Xin Y."/>
            <person name="Nazarath L."/>
            <person name="Kovar C."/>
            <person name="Han Y."/>
            <person name="Muzny D."/>
            <person name="Gibbs R."/>
        </authorList>
    </citation>
    <scope>NUCLEOTIDE SEQUENCE [LARGE SCALE GENOMIC DNA]</scope>
    <source>
        <strain evidence="5">Jacobina</strain>
    </source>
</reference>
<evidence type="ECO:0000256" key="2">
    <source>
        <dbReference type="SAM" id="SignalP"/>
    </source>
</evidence>
<dbReference type="EnsemblMetazoa" id="LLOJ009934-RA">
    <property type="protein sequence ID" value="LLOJ009934-PA"/>
    <property type="gene ID" value="LLOJ009934"/>
</dbReference>
<feature type="region of interest" description="Disordered" evidence="1">
    <location>
        <begin position="267"/>
        <end position="358"/>
    </location>
</feature>
<feature type="chain" id="PRO_5044555682" evidence="2">
    <location>
        <begin position="21"/>
        <end position="369"/>
    </location>
</feature>
<name>A0A1B0GLE8_LUTLO</name>
<evidence type="ECO:0000256" key="1">
    <source>
        <dbReference type="SAM" id="MobiDB-lite"/>
    </source>
</evidence>
<accession>A0A1B0GLE8</accession>
<organism evidence="4 5">
    <name type="scientific">Lutzomyia longipalpis</name>
    <name type="common">Sand fly</name>
    <dbReference type="NCBI Taxonomy" id="7200"/>
    <lineage>
        <taxon>Eukaryota</taxon>
        <taxon>Metazoa</taxon>
        <taxon>Ecdysozoa</taxon>
        <taxon>Arthropoda</taxon>
        <taxon>Hexapoda</taxon>
        <taxon>Insecta</taxon>
        <taxon>Pterygota</taxon>
        <taxon>Neoptera</taxon>
        <taxon>Endopterygota</taxon>
        <taxon>Diptera</taxon>
        <taxon>Nematocera</taxon>
        <taxon>Psychodoidea</taxon>
        <taxon>Psychodidae</taxon>
        <taxon>Lutzomyia</taxon>
        <taxon>Lutzomyia</taxon>
    </lineage>
</organism>
<keyword evidence="5" id="KW-1185">Reference proteome</keyword>
<feature type="signal peptide" evidence="2">
    <location>
        <begin position="1"/>
        <end position="20"/>
    </location>
</feature>
<feature type="compositionally biased region" description="Basic residues" evidence="1">
    <location>
        <begin position="296"/>
        <end position="320"/>
    </location>
</feature>
<evidence type="ECO:0000313" key="5">
    <source>
        <dbReference type="Proteomes" id="UP000092461"/>
    </source>
</evidence>
<dbReference type="AlphaFoldDB" id="A0A1B0GLE8"/>